<keyword evidence="1" id="KW-0150">Chloroplast</keyword>
<dbReference type="GeneID" id="33353274"/>
<protein>
    <recommendedName>
        <fullName evidence="2">Chromophore lyase</fullName>
    </recommendedName>
</protein>
<name>A0A1Z1M252_9FLOR</name>
<dbReference type="AlphaFoldDB" id="A0A1Z1M252"/>
<geneLocation type="chloroplast" evidence="1"/>
<dbReference type="InterPro" id="IPR012674">
    <property type="entry name" value="Calycin"/>
</dbReference>
<organism evidence="1">
    <name type="scientific">Acrosorium ciliolatum</name>
    <dbReference type="NCBI Taxonomy" id="1550622"/>
    <lineage>
        <taxon>Eukaryota</taxon>
        <taxon>Rhodophyta</taxon>
        <taxon>Florideophyceae</taxon>
        <taxon>Rhodymeniophycidae</taxon>
        <taxon>Ceramiales</taxon>
        <taxon>Delesseriaceae</taxon>
        <taxon>Acrosorium</taxon>
    </lineage>
</organism>
<gene>
    <name evidence="1" type="primary">ycf58</name>
</gene>
<proteinExistence type="predicted"/>
<dbReference type="RefSeq" id="YP_009391838.1">
    <property type="nucleotide sequence ID" value="NC_035260.1"/>
</dbReference>
<evidence type="ECO:0000313" key="1">
    <source>
        <dbReference type="EMBL" id="ARW59982.1"/>
    </source>
</evidence>
<sequence length="155" mass="18740">MKLNSHNFFENLQGKWISQKNIYFVNSKVQYQYKEIINIINNTNNIDIIKKLLYQYDIFVLSKKNKSNIIYNNLYIYDQNIIKNLNKLIENYTIDLISNNLLKIQLKLNSKDFIYYEYIYYIHPNLRISIGLLKKYNKYVSTTLTSYIKKPIVIK</sequence>
<evidence type="ECO:0008006" key="2">
    <source>
        <dbReference type="Google" id="ProtNLM"/>
    </source>
</evidence>
<accession>A0A1Z1M252</accession>
<reference evidence="1" key="1">
    <citation type="journal article" date="2017" name="J. Phycol.">
        <title>Analysis of chloroplast genomes and a supermatrix inform reclassification of the Rhodomelaceae (Rhodophyta).</title>
        <authorList>
            <person name="Diaz-Tapia P."/>
            <person name="Maggs C.A."/>
            <person name="West J.A."/>
            <person name="Verbruggen H."/>
        </authorList>
    </citation>
    <scope>NUCLEOTIDE SEQUENCE</scope>
    <source>
        <strain evidence="1">HV3939</strain>
    </source>
</reference>
<dbReference type="Gene3D" id="2.40.128.20">
    <property type="match status" value="1"/>
</dbReference>
<dbReference type="EMBL" id="MF101411">
    <property type="protein sequence ID" value="ARW59982.1"/>
    <property type="molecule type" value="Genomic_DNA"/>
</dbReference>
<keyword evidence="1" id="KW-0934">Plastid</keyword>